<dbReference type="InterPro" id="IPR036291">
    <property type="entry name" value="NAD(P)-bd_dom_sf"/>
</dbReference>
<gene>
    <name evidence="3" type="ORF">ATEIFO6365_0013026300</name>
</gene>
<dbReference type="PANTHER" id="PTHR44169:SF6">
    <property type="entry name" value="NADPH-DEPENDENT 1-ACYLDIHYDROXYACETONE PHOSPHATE REDUCTASE"/>
    <property type="match status" value="1"/>
</dbReference>
<evidence type="ECO:0000313" key="3">
    <source>
        <dbReference type="EMBL" id="GFF20929.1"/>
    </source>
</evidence>
<keyword evidence="2" id="KW-0560">Oxidoreductase</keyword>
<proteinExistence type="inferred from homology"/>
<comment type="caution">
    <text evidence="3">The sequence shown here is derived from an EMBL/GenBank/DDBJ whole genome shotgun (WGS) entry which is preliminary data.</text>
</comment>
<dbReference type="GO" id="GO:0004806">
    <property type="term" value="F:triacylglycerol lipase activity"/>
    <property type="evidence" value="ECO:0007669"/>
    <property type="project" value="TreeGrafter"/>
</dbReference>
<name>A0A5M3ZCG8_ASPTE</name>
<reference evidence="3 4" key="1">
    <citation type="submission" date="2020-01" db="EMBL/GenBank/DDBJ databases">
        <title>Aspergillus terreus IFO 6365 whole genome shotgun sequence.</title>
        <authorList>
            <person name="Kanamasa S."/>
            <person name="Takahashi H."/>
        </authorList>
    </citation>
    <scope>NUCLEOTIDE SEQUENCE [LARGE SCALE GENOMIC DNA]</scope>
    <source>
        <strain evidence="3 4">IFO 6365</strain>
    </source>
</reference>
<evidence type="ECO:0000256" key="1">
    <source>
        <dbReference type="ARBA" id="ARBA00006484"/>
    </source>
</evidence>
<dbReference type="OrthoDB" id="2102561at2759"/>
<dbReference type="InterPro" id="IPR002347">
    <property type="entry name" value="SDR_fam"/>
</dbReference>
<protein>
    <submittedName>
        <fullName evidence="3">Putative hydroxybutyrate dehydrogenase</fullName>
    </submittedName>
</protein>
<dbReference type="GO" id="GO:0000140">
    <property type="term" value="F:acylglycerone-phosphate reductase (NADP+) activity"/>
    <property type="evidence" value="ECO:0007669"/>
    <property type="project" value="TreeGrafter"/>
</dbReference>
<accession>A0A5M3ZCG8</accession>
<sequence length="278" mass="30352">MSAKYVLITGCTDGGIGSALAIVFHRKGYHVFATARNPNTMGALKDLRNMTFLRLDVTNQTQITDAVAAVTKATDGRLHYLINNAGHNRYMPILDENIAEARELFDTNVWGSLAVTQAFAPLVIAAKGTIGFVTSLAGHVNVPYLGVYAASKRSQEIIAETLRLELAPFGVKVLSIITGAVGTRGQSYFADWHLPEDSLYKSIEKTIYARAHWEDGVPRMNAITYAEKVVNRLTAGSTGTVWYGASASTVKFLLSWFPTWILDKAFAYGTGLEKVGRK</sequence>
<dbReference type="GO" id="GO:0019433">
    <property type="term" value="P:triglyceride catabolic process"/>
    <property type="evidence" value="ECO:0007669"/>
    <property type="project" value="TreeGrafter"/>
</dbReference>
<dbReference type="CDD" id="cd05374">
    <property type="entry name" value="17beta-HSD-like_SDR_c"/>
    <property type="match status" value="1"/>
</dbReference>
<dbReference type="Proteomes" id="UP000452235">
    <property type="component" value="Unassembled WGS sequence"/>
</dbReference>
<evidence type="ECO:0000313" key="4">
    <source>
        <dbReference type="Proteomes" id="UP000452235"/>
    </source>
</evidence>
<dbReference type="GO" id="GO:0006654">
    <property type="term" value="P:phosphatidic acid biosynthetic process"/>
    <property type="evidence" value="ECO:0007669"/>
    <property type="project" value="TreeGrafter"/>
</dbReference>
<dbReference type="PANTHER" id="PTHR44169">
    <property type="entry name" value="NADPH-DEPENDENT 1-ACYLDIHYDROXYACETONE PHOSPHATE REDUCTASE"/>
    <property type="match status" value="1"/>
</dbReference>
<dbReference type="GO" id="GO:0005811">
    <property type="term" value="C:lipid droplet"/>
    <property type="evidence" value="ECO:0007669"/>
    <property type="project" value="TreeGrafter"/>
</dbReference>
<dbReference type="AlphaFoldDB" id="A0A5M3ZCG8"/>
<dbReference type="VEuPathDB" id="FungiDB:ATEG_09756"/>
<dbReference type="Gene3D" id="3.40.50.720">
    <property type="entry name" value="NAD(P)-binding Rossmann-like Domain"/>
    <property type="match status" value="1"/>
</dbReference>
<dbReference type="SUPFAM" id="SSF51735">
    <property type="entry name" value="NAD(P)-binding Rossmann-fold domains"/>
    <property type="match status" value="1"/>
</dbReference>
<dbReference type="GO" id="GO:0005783">
    <property type="term" value="C:endoplasmic reticulum"/>
    <property type="evidence" value="ECO:0007669"/>
    <property type="project" value="TreeGrafter"/>
</dbReference>
<comment type="similarity">
    <text evidence="1">Belongs to the short-chain dehydrogenases/reductases (SDR) family.</text>
</comment>
<keyword evidence="4" id="KW-1185">Reference proteome</keyword>
<evidence type="ECO:0000256" key="2">
    <source>
        <dbReference type="ARBA" id="ARBA00023002"/>
    </source>
</evidence>
<dbReference type="EMBL" id="BLJY01000013">
    <property type="protein sequence ID" value="GFF20929.1"/>
    <property type="molecule type" value="Genomic_DNA"/>
</dbReference>
<dbReference type="PRINTS" id="PR00081">
    <property type="entry name" value="GDHRDH"/>
</dbReference>
<dbReference type="Pfam" id="PF00106">
    <property type="entry name" value="adh_short"/>
    <property type="match status" value="1"/>
</dbReference>
<organism evidence="3 4">
    <name type="scientific">Aspergillus terreus</name>
    <dbReference type="NCBI Taxonomy" id="33178"/>
    <lineage>
        <taxon>Eukaryota</taxon>
        <taxon>Fungi</taxon>
        <taxon>Dikarya</taxon>
        <taxon>Ascomycota</taxon>
        <taxon>Pezizomycotina</taxon>
        <taxon>Eurotiomycetes</taxon>
        <taxon>Eurotiomycetidae</taxon>
        <taxon>Eurotiales</taxon>
        <taxon>Aspergillaceae</taxon>
        <taxon>Aspergillus</taxon>
        <taxon>Aspergillus subgen. Circumdati</taxon>
    </lineage>
</organism>